<name>A0A0D6N2E1_9PROT</name>
<gene>
    <name evidence="1" type="ORF">Abci_009_019</name>
    <name evidence="2" type="ORF">ACI01nite_26460</name>
</gene>
<reference evidence="2 4" key="2">
    <citation type="submission" date="2019-07" db="EMBL/GenBank/DDBJ databases">
        <title>Whole genome shotgun sequence of Acetobacter cibinongensis NBRC 16605.</title>
        <authorList>
            <person name="Hosoyama A."/>
            <person name="Uohara A."/>
            <person name="Ohji S."/>
            <person name="Ichikawa N."/>
        </authorList>
    </citation>
    <scope>NUCLEOTIDE SEQUENCE [LARGE SCALE GENOMIC DNA]</scope>
    <source>
        <strain evidence="2 4">NBRC 16605</strain>
    </source>
</reference>
<dbReference type="EMBL" id="BJVU01000020">
    <property type="protein sequence ID" value="GEL60044.1"/>
    <property type="molecule type" value="Genomic_DNA"/>
</dbReference>
<dbReference type="Proteomes" id="UP000032671">
    <property type="component" value="Unassembled WGS sequence"/>
</dbReference>
<dbReference type="AlphaFoldDB" id="A0A0D6N2E1"/>
<dbReference type="Proteomes" id="UP000321891">
    <property type="component" value="Unassembled WGS sequence"/>
</dbReference>
<evidence type="ECO:0000313" key="4">
    <source>
        <dbReference type="Proteomes" id="UP000321891"/>
    </source>
</evidence>
<comment type="caution">
    <text evidence="1">The sequence shown here is derived from an EMBL/GenBank/DDBJ whole genome shotgun (WGS) entry which is preliminary data.</text>
</comment>
<evidence type="ECO:0000313" key="1">
    <source>
        <dbReference type="EMBL" id="GAN60114.1"/>
    </source>
</evidence>
<accession>A0A6N3SSN0</accession>
<sequence length="100" mass="11057">MIGFTMTVDISALLDGLRRGLLQFLTKEQPAAKDAVRQLKHKADRLNLRIANSGKRPDWQALADQAEDLSILALYLALVLRGGQNAQHQAMHAARSSTKH</sequence>
<dbReference type="STRING" id="1231339.Abci_009_019"/>
<organism evidence="1 3">
    <name type="scientific">Acetobacter cibinongensis</name>
    <dbReference type="NCBI Taxonomy" id="146475"/>
    <lineage>
        <taxon>Bacteria</taxon>
        <taxon>Pseudomonadati</taxon>
        <taxon>Pseudomonadota</taxon>
        <taxon>Alphaproteobacteria</taxon>
        <taxon>Acetobacterales</taxon>
        <taxon>Acetobacteraceae</taxon>
        <taxon>Acetobacter</taxon>
    </lineage>
</organism>
<evidence type="ECO:0000313" key="2">
    <source>
        <dbReference type="EMBL" id="GEL60044.1"/>
    </source>
</evidence>
<protein>
    <submittedName>
        <fullName evidence="1">Uncharacterized protein</fullName>
    </submittedName>
</protein>
<accession>A0A0D6N2E1</accession>
<reference evidence="1 3" key="1">
    <citation type="submission" date="2012-11" db="EMBL/GenBank/DDBJ databases">
        <title>Whole genome sequence of Acetobacter cibinongensis 4H-1.</title>
        <authorList>
            <person name="Azuma Y."/>
            <person name="Higashiura N."/>
            <person name="Hirakawa H."/>
            <person name="Matsushita K."/>
        </authorList>
    </citation>
    <scope>NUCLEOTIDE SEQUENCE [LARGE SCALE GENOMIC DNA]</scope>
    <source>
        <strain evidence="1 3">4H-1</strain>
    </source>
</reference>
<dbReference type="EMBL" id="BAMV01000009">
    <property type="protein sequence ID" value="GAN60114.1"/>
    <property type="molecule type" value="Genomic_DNA"/>
</dbReference>
<dbReference type="RefSeq" id="WP_048838198.1">
    <property type="nucleotide sequence ID" value="NZ_BAMV01000009.1"/>
</dbReference>
<proteinExistence type="predicted"/>
<keyword evidence="4" id="KW-1185">Reference proteome</keyword>
<evidence type="ECO:0000313" key="3">
    <source>
        <dbReference type="Proteomes" id="UP000032671"/>
    </source>
</evidence>